<feature type="transmembrane region" description="Helical" evidence="1">
    <location>
        <begin position="163"/>
        <end position="181"/>
    </location>
</feature>
<keyword evidence="1" id="KW-0812">Transmembrane</keyword>
<feature type="transmembrane region" description="Helical" evidence="1">
    <location>
        <begin position="91"/>
        <end position="116"/>
    </location>
</feature>
<dbReference type="Pfam" id="PF06197">
    <property type="entry name" value="DUF998"/>
    <property type="match status" value="1"/>
</dbReference>
<evidence type="ECO:0000313" key="3">
    <source>
        <dbReference type="Proteomes" id="UP001501343"/>
    </source>
</evidence>
<protein>
    <recommendedName>
        <fullName evidence="4">DUF998 domain-containing protein</fullName>
    </recommendedName>
</protein>
<keyword evidence="3" id="KW-1185">Reference proteome</keyword>
<sequence length="215" mass="22385">MVQLIQKRMTRSTHALLIGATVSMPLFIVLWALQAFTREGFRPTFHPLSLLSLGEGGWVQILNFVVTGLLVIGGGIGLARVLAAGRLTRWAGILIALMGVGLVVAGVFVADGGAGFPVGAPAGAPVMSWHGAVHEVGFVLTQLAFVALAIVLAFRFGRSTQRGWMTASIVSVVSALLVAALGDPDTLAIRLVVSSAIELGLVSALALAAVRDRVR</sequence>
<proteinExistence type="predicted"/>
<name>A0ABN2PB04_9MICO</name>
<keyword evidence="1" id="KW-0472">Membrane</keyword>
<comment type="caution">
    <text evidence="2">The sequence shown here is derived from an EMBL/GenBank/DDBJ whole genome shotgun (WGS) entry which is preliminary data.</text>
</comment>
<dbReference type="InterPro" id="IPR009339">
    <property type="entry name" value="DUF998"/>
</dbReference>
<evidence type="ECO:0008006" key="4">
    <source>
        <dbReference type="Google" id="ProtNLM"/>
    </source>
</evidence>
<feature type="transmembrane region" description="Helical" evidence="1">
    <location>
        <begin position="15"/>
        <end position="37"/>
    </location>
</feature>
<gene>
    <name evidence="2" type="ORF">GCM10009775_05780</name>
</gene>
<feature type="transmembrane region" description="Helical" evidence="1">
    <location>
        <begin position="136"/>
        <end position="156"/>
    </location>
</feature>
<dbReference type="EMBL" id="BAAAOF010000002">
    <property type="protein sequence ID" value="GAA1916141.1"/>
    <property type="molecule type" value="Genomic_DNA"/>
</dbReference>
<reference evidence="2 3" key="1">
    <citation type="journal article" date="2019" name="Int. J. Syst. Evol. Microbiol.">
        <title>The Global Catalogue of Microorganisms (GCM) 10K type strain sequencing project: providing services to taxonomists for standard genome sequencing and annotation.</title>
        <authorList>
            <consortium name="The Broad Institute Genomics Platform"/>
            <consortium name="The Broad Institute Genome Sequencing Center for Infectious Disease"/>
            <person name="Wu L."/>
            <person name="Ma J."/>
        </authorList>
    </citation>
    <scope>NUCLEOTIDE SEQUENCE [LARGE SCALE GENOMIC DNA]</scope>
    <source>
        <strain evidence="2 3">JCM 14900</strain>
    </source>
</reference>
<dbReference type="Proteomes" id="UP001501343">
    <property type="component" value="Unassembled WGS sequence"/>
</dbReference>
<feature type="transmembrane region" description="Helical" evidence="1">
    <location>
        <begin position="57"/>
        <end position="79"/>
    </location>
</feature>
<keyword evidence="1" id="KW-1133">Transmembrane helix</keyword>
<organism evidence="2 3">
    <name type="scientific">Microbacterium aoyamense</name>
    <dbReference type="NCBI Taxonomy" id="344166"/>
    <lineage>
        <taxon>Bacteria</taxon>
        <taxon>Bacillati</taxon>
        <taxon>Actinomycetota</taxon>
        <taxon>Actinomycetes</taxon>
        <taxon>Micrococcales</taxon>
        <taxon>Microbacteriaceae</taxon>
        <taxon>Microbacterium</taxon>
    </lineage>
</organism>
<evidence type="ECO:0000313" key="2">
    <source>
        <dbReference type="EMBL" id="GAA1916141.1"/>
    </source>
</evidence>
<evidence type="ECO:0000256" key="1">
    <source>
        <dbReference type="SAM" id="Phobius"/>
    </source>
</evidence>
<accession>A0ABN2PB04</accession>
<feature type="transmembrane region" description="Helical" evidence="1">
    <location>
        <begin position="187"/>
        <end position="210"/>
    </location>
</feature>